<protein>
    <recommendedName>
        <fullName evidence="1">Peptidase C14 caspase domain-containing protein</fullName>
    </recommendedName>
</protein>
<dbReference type="AlphaFoldDB" id="A0AAE3YUY0"/>
<dbReference type="PANTHER" id="PTHR48104">
    <property type="entry name" value="METACASPASE-4"/>
    <property type="match status" value="1"/>
</dbReference>
<dbReference type="Pfam" id="PF00656">
    <property type="entry name" value="Peptidase_C14"/>
    <property type="match status" value="1"/>
</dbReference>
<evidence type="ECO:0000313" key="3">
    <source>
        <dbReference type="Proteomes" id="UP001183643"/>
    </source>
</evidence>
<accession>A0AAE3YUY0</accession>
<reference evidence="2" key="1">
    <citation type="submission" date="2023-07" db="EMBL/GenBank/DDBJ databases">
        <title>Sequencing the genomes of 1000 actinobacteria strains.</title>
        <authorList>
            <person name="Klenk H.-P."/>
        </authorList>
    </citation>
    <scope>NUCLEOTIDE SEQUENCE</scope>
    <source>
        <strain evidence="2">DSM 44707</strain>
    </source>
</reference>
<dbReference type="PANTHER" id="PTHR48104:SF30">
    <property type="entry name" value="METACASPASE-1"/>
    <property type="match status" value="1"/>
</dbReference>
<dbReference type="InterPro" id="IPR011600">
    <property type="entry name" value="Pept_C14_caspase"/>
</dbReference>
<sequence>MSVLYALLVGIDTYRMGRWARLAGARNDVVAAAAVLRGRAGGRRPEIRELYDDDATRAAVIDGLRHHLGRAGPGDTALFWFSGHGSEAEAPPELRHVEAGPTMQTLVCADSRTGGVPDLLDKELSLLLDDLAERGAHVAVVLDGCHSGGATRSAREKAEPGVRVRALPAGSVRDLPGTLLPELGGRPFSAVGRSAAEHVALAAARRFELAEERWLDGAPRGLFSWALLRALNRLGGTATYRQLLVAARAEVELYAYRQVPQLYPDLPGLADAPFLGGAVTSVGTGMIIRYAAEGWELDAGACHGLRPVPDGADVLRVAVHGDPSREARVARVLAERSLVVPLGWEPDRERQYDVVLSRVELPATVVAIGGRGEDHAGTARG</sequence>
<gene>
    <name evidence="2" type="ORF">J2S41_005899</name>
</gene>
<organism evidence="2 3">
    <name type="scientific">Catenuloplanes atrovinosus</name>
    <dbReference type="NCBI Taxonomy" id="137266"/>
    <lineage>
        <taxon>Bacteria</taxon>
        <taxon>Bacillati</taxon>
        <taxon>Actinomycetota</taxon>
        <taxon>Actinomycetes</taxon>
        <taxon>Micromonosporales</taxon>
        <taxon>Micromonosporaceae</taxon>
        <taxon>Catenuloplanes</taxon>
    </lineage>
</organism>
<dbReference type="InterPro" id="IPR050452">
    <property type="entry name" value="Metacaspase"/>
</dbReference>
<dbReference type="EMBL" id="JAVDYB010000001">
    <property type="protein sequence ID" value="MDR7279121.1"/>
    <property type="molecule type" value="Genomic_DNA"/>
</dbReference>
<comment type="caution">
    <text evidence="2">The sequence shown here is derived from an EMBL/GenBank/DDBJ whole genome shotgun (WGS) entry which is preliminary data.</text>
</comment>
<feature type="domain" description="Peptidase C14 caspase" evidence="1">
    <location>
        <begin position="5"/>
        <end position="264"/>
    </location>
</feature>
<dbReference type="Proteomes" id="UP001183643">
    <property type="component" value="Unassembled WGS sequence"/>
</dbReference>
<keyword evidence="3" id="KW-1185">Reference proteome</keyword>
<dbReference type="RefSeq" id="WP_310372476.1">
    <property type="nucleotide sequence ID" value="NZ_JAVDYB010000001.1"/>
</dbReference>
<proteinExistence type="predicted"/>
<dbReference type="Gene3D" id="3.40.50.1460">
    <property type="match status" value="1"/>
</dbReference>
<evidence type="ECO:0000259" key="1">
    <source>
        <dbReference type="Pfam" id="PF00656"/>
    </source>
</evidence>
<dbReference type="GO" id="GO:0006508">
    <property type="term" value="P:proteolysis"/>
    <property type="evidence" value="ECO:0007669"/>
    <property type="project" value="InterPro"/>
</dbReference>
<dbReference type="GO" id="GO:0004197">
    <property type="term" value="F:cysteine-type endopeptidase activity"/>
    <property type="evidence" value="ECO:0007669"/>
    <property type="project" value="InterPro"/>
</dbReference>
<dbReference type="GO" id="GO:0005737">
    <property type="term" value="C:cytoplasm"/>
    <property type="evidence" value="ECO:0007669"/>
    <property type="project" value="TreeGrafter"/>
</dbReference>
<name>A0AAE3YUY0_9ACTN</name>
<evidence type="ECO:0000313" key="2">
    <source>
        <dbReference type="EMBL" id="MDR7279121.1"/>
    </source>
</evidence>